<keyword evidence="2" id="KW-1185">Reference proteome</keyword>
<comment type="caution">
    <text evidence="1">The sequence shown here is derived from an EMBL/GenBank/DDBJ whole genome shotgun (WGS) entry which is preliminary data.</text>
</comment>
<evidence type="ECO:0000313" key="1">
    <source>
        <dbReference type="EMBL" id="RHZ54983.1"/>
    </source>
</evidence>
<gene>
    <name evidence="1" type="ORF">Glove_421g29</name>
</gene>
<reference evidence="1 2" key="1">
    <citation type="submission" date="2018-08" db="EMBL/GenBank/DDBJ databases">
        <title>Genome and evolution of the arbuscular mycorrhizal fungus Diversispora epigaea (formerly Glomus versiforme) and its bacterial endosymbionts.</title>
        <authorList>
            <person name="Sun X."/>
            <person name="Fei Z."/>
            <person name="Harrison M."/>
        </authorList>
    </citation>
    <scope>NUCLEOTIDE SEQUENCE [LARGE SCALE GENOMIC DNA]</scope>
    <source>
        <strain evidence="1 2">IT104</strain>
    </source>
</reference>
<accession>A0A397H0W7</accession>
<name>A0A397H0W7_9GLOM</name>
<dbReference type="STRING" id="1348612.A0A397H0W7"/>
<dbReference type="Proteomes" id="UP000266861">
    <property type="component" value="Unassembled WGS sequence"/>
</dbReference>
<dbReference type="AlphaFoldDB" id="A0A397H0W7"/>
<organism evidence="1 2">
    <name type="scientific">Diversispora epigaea</name>
    <dbReference type="NCBI Taxonomy" id="1348612"/>
    <lineage>
        <taxon>Eukaryota</taxon>
        <taxon>Fungi</taxon>
        <taxon>Fungi incertae sedis</taxon>
        <taxon>Mucoromycota</taxon>
        <taxon>Glomeromycotina</taxon>
        <taxon>Glomeromycetes</taxon>
        <taxon>Diversisporales</taxon>
        <taxon>Diversisporaceae</taxon>
        <taxon>Diversispora</taxon>
    </lineage>
</organism>
<dbReference type="EMBL" id="PQFF01000373">
    <property type="protein sequence ID" value="RHZ54983.1"/>
    <property type="molecule type" value="Genomic_DNA"/>
</dbReference>
<proteinExistence type="predicted"/>
<protein>
    <submittedName>
        <fullName evidence="1">Uncharacterized protein</fullName>
    </submittedName>
</protein>
<evidence type="ECO:0000313" key="2">
    <source>
        <dbReference type="Proteomes" id="UP000266861"/>
    </source>
</evidence>
<sequence>MEYRDRGNFDSSRTSYLDNSFENILDIIYPFKEIMIEEIFWCLPCMRFPSTSESEIPRHNEFLECLKIRSLEWIRQNIPEDWLLQVASNKTNLYLYSSFSTSIQTYIRTQIRKPIAKLLCVLESLSGLSPLFFNDDLNNFGDLYKDFNNSNNLFELWKQLFMNTKIVNMGYLFDPKPDIYPMPAKNHNLNFYSPYFMMQIDKFKKLYQDDLAILKENEDNCDEDTGELSQNIVEDCIERFKANIYNVVPSLKLPRFFETSEFYFRDFIVSVPGFERNKREFELLKWIILYHLNQKIPNPIRLHTFWWKSSEAILAK</sequence>
<dbReference type="OrthoDB" id="2433874at2759"/>